<keyword evidence="4" id="KW-1185">Reference proteome</keyword>
<sequence length="824" mass="91478">MRIRLCVRRNGLPDANVVWPATEQVNGSKQKIADLLTAVNETMPLESLNWTLEDYVVEISGFECLHWQFLGDVLKDEDHVTIRPMEQVEVRARQLSGRHQISSAGFHLVDGFPFGTRPLRPLPRPSVVIPPRKRRRISTDETDASPLGTIQPGAQLSIADVDNDEQQLALLNSGDATLREGSADVSDERPPKRAKTNKRVHFSDMDEDDDDDEDDEDFNDFEDASSSDTDSESDSDSDNSSDSDSSESEAPSEEDLHQAQEQDTSRGFDQVPARPRGSAPPNMGLTRTRDRNKRRQNSKRLAHLVRIGALPPNSTAEDLRKFLNENERSFRPGLESLGQSATTVADSSRAAKSTKSSKGTQVTESGSSSSDSDSSDSSSDSSDSSSDESDDSDDSKVSAISHEPTPPMKSTTSATISNGGFEDHTDLDHVDTLRNGNVEPEIITENGLAMDFVTMPQDKHKASYIISGNSETPTSEHITTQKSSSALEAIARRQLAVESAPKRARLNLDGARRTIFGNLGQRTPNTKADEERVRAKLANIGRTKTAVQEEKADEEIEPESEAWRSKIKVMACECIDGEAIVLSEPPYPFVQRWDPQQQHERKKKPKNKNKKRKDHDADYEDEYEGENCEGNGYDDSFILNYDEEDLPVFEFNDDTAEQATLADDLQPLPADISTLPIADLQDMRPGTILTFRHLEMGKNFMPEMTDYRTAIVEPTTDLGTVEKGFLLLRLAKRDRKAKQEKKYDGQGNRVYEKFEMPMGDEGDESGDEEDDGFLETNFRDLVDARILKLARVSESEKIDDAAARQLLVEAGAMDAEVAAEGNEG</sequence>
<feature type="region of interest" description="Disordered" evidence="1">
    <location>
        <begin position="120"/>
        <end position="152"/>
    </location>
</feature>
<dbReference type="STRING" id="50376.A0A517L677"/>
<dbReference type="Proteomes" id="UP000316270">
    <property type="component" value="Chromosome 5"/>
</dbReference>
<dbReference type="InterPro" id="IPR055781">
    <property type="entry name" value="DUF7357"/>
</dbReference>
<proteinExistence type="predicted"/>
<feature type="compositionally biased region" description="Polar residues" evidence="1">
    <location>
        <begin position="408"/>
        <end position="418"/>
    </location>
</feature>
<dbReference type="AlphaFoldDB" id="A0A517L677"/>
<evidence type="ECO:0000259" key="2">
    <source>
        <dbReference type="Pfam" id="PF24054"/>
    </source>
</evidence>
<feature type="compositionally biased region" description="Basic and acidic residues" evidence="1">
    <location>
        <begin position="317"/>
        <end position="330"/>
    </location>
</feature>
<dbReference type="Pfam" id="PF24054">
    <property type="entry name" value="DUF7357"/>
    <property type="match status" value="1"/>
</dbReference>
<feature type="compositionally biased region" description="Low complexity" evidence="1">
    <location>
        <begin position="367"/>
        <end position="384"/>
    </location>
</feature>
<protein>
    <recommendedName>
        <fullName evidence="2">DUF7357 domain-containing protein</fullName>
    </recommendedName>
</protein>
<feature type="compositionally biased region" description="Acidic residues" evidence="1">
    <location>
        <begin position="205"/>
        <end position="253"/>
    </location>
</feature>
<dbReference type="OrthoDB" id="5368821at2759"/>
<reference evidence="3 4" key="1">
    <citation type="submission" date="2019-07" db="EMBL/GenBank/DDBJ databases">
        <title>Finished genome of Venturia effusa.</title>
        <authorList>
            <person name="Young C.A."/>
            <person name="Cox M.P."/>
            <person name="Ganley A.R.D."/>
            <person name="David W.J."/>
        </authorList>
    </citation>
    <scope>NUCLEOTIDE SEQUENCE [LARGE SCALE GENOMIC DNA]</scope>
    <source>
        <strain evidence="4">albino</strain>
    </source>
</reference>
<feature type="compositionally biased region" description="Basic and acidic residues" evidence="1">
    <location>
        <begin position="254"/>
        <end position="266"/>
    </location>
</feature>
<feature type="compositionally biased region" description="Basic residues" evidence="1">
    <location>
        <begin position="600"/>
        <end position="613"/>
    </location>
</feature>
<accession>A0A517L677</accession>
<dbReference type="EMBL" id="CP042189">
    <property type="protein sequence ID" value="QDS71145.1"/>
    <property type="molecule type" value="Genomic_DNA"/>
</dbReference>
<name>A0A517L677_9PEZI</name>
<feature type="compositionally biased region" description="Acidic residues" evidence="1">
    <location>
        <begin position="617"/>
        <end position="627"/>
    </location>
</feature>
<organism evidence="3 4">
    <name type="scientific">Venturia effusa</name>
    <dbReference type="NCBI Taxonomy" id="50376"/>
    <lineage>
        <taxon>Eukaryota</taxon>
        <taxon>Fungi</taxon>
        <taxon>Dikarya</taxon>
        <taxon>Ascomycota</taxon>
        <taxon>Pezizomycotina</taxon>
        <taxon>Dothideomycetes</taxon>
        <taxon>Pleosporomycetidae</taxon>
        <taxon>Venturiales</taxon>
        <taxon>Venturiaceae</taxon>
        <taxon>Venturia</taxon>
    </lineage>
</organism>
<evidence type="ECO:0000313" key="3">
    <source>
        <dbReference type="EMBL" id="QDS71145.1"/>
    </source>
</evidence>
<evidence type="ECO:0000256" key="1">
    <source>
        <dbReference type="SAM" id="MobiDB-lite"/>
    </source>
</evidence>
<feature type="compositionally biased region" description="Low complexity" evidence="1">
    <location>
        <begin position="345"/>
        <end position="358"/>
    </location>
</feature>
<gene>
    <name evidence="3" type="ORF">FKW77_009940</name>
</gene>
<feature type="region of interest" description="Disordered" evidence="1">
    <location>
        <begin position="173"/>
        <end position="423"/>
    </location>
</feature>
<feature type="domain" description="DUF7357" evidence="2">
    <location>
        <begin position="1"/>
        <end position="132"/>
    </location>
</feature>
<feature type="compositionally biased region" description="Basic residues" evidence="1">
    <location>
        <begin position="290"/>
        <end position="303"/>
    </location>
</feature>
<feature type="region of interest" description="Disordered" evidence="1">
    <location>
        <begin position="590"/>
        <end position="627"/>
    </location>
</feature>
<evidence type="ECO:0000313" key="4">
    <source>
        <dbReference type="Proteomes" id="UP000316270"/>
    </source>
</evidence>
<feature type="compositionally biased region" description="Basic and acidic residues" evidence="1">
    <location>
        <begin position="177"/>
        <end position="191"/>
    </location>
</feature>